<evidence type="ECO:0000313" key="2">
    <source>
        <dbReference type="Proteomes" id="UP000034329"/>
    </source>
</evidence>
<gene>
    <name evidence="1" type="ORF">UX13_C0044G0013</name>
</gene>
<reference evidence="1 2" key="1">
    <citation type="journal article" date="2015" name="Nature">
        <title>rRNA introns, odd ribosomes, and small enigmatic genomes across a large radiation of phyla.</title>
        <authorList>
            <person name="Brown C.T."/>
            <person name="Hug L.A."/>
            <person name="Thomas B.C."/>
            <person name="Sharon I."/>
            <person name="Castelle C.J."/>
            <person name="Singh A."/>
            <person name="Wilkins M.J."/>
            <person name="Williams K.H."/>
            <person name="Banfield J.F."/>
        </authorList>
    </citation>
    <scope>NUCLEOTIDE SEQUENCE [LARGE SCALE GENOMIC DNA]</scope>
</reference>
<accession>A0A0G1MM90</accession>
<sequence>MSTENTVAEQLPRIREVLSMLNFSQVGFVKSLTDRWQNDMLHAEMSPEPVVYAKIKDMKEPLPLIMARFYDSSDDDSFSPEEYEFEYEKGFVFNLDTKKLIQIYSYRSENATYEYEVIDGVTFFKTGESGQLEEYLPQ</sequence>
<comment type="caution">
    <text evidence="1">The sequence shown here is derived from an EMBL/GenBank/DDBJ whole genome shotgun (WGS) entry which is preliminary data.</text>
</comment>
<dbReference type="Proteomes" id="UP000034329">
    <property type="component" value="Unassembled WGS sequence"/>
</dbReference>
<evidence type="ECO:0000313" key="1">
    <source>
        <dbReference type="EMBL" id="KKU09304.1"/>
    </source>
</evidence>
<protein>
    <submittedName>
        <fullName evidence="1">Uncharacterized protein</fullName>
    </submittedName>
</protein>
<name>A0A0G1MM90_9BACT</name>
<organism evidence="1 2">
    <name type="scientific">Candidatus Woesebacteria bacterium GW2011_GWB1_45_5</name>
    <dbReference type="NCBI Taxonomy" id="1618581"/>
    <lineage>
        <taxon>Bacteria</taxon>
        <taxon>Candidatus Woeseibacteriota</taxon>
    </lineage>
</organism>
<dbReference type="AlphaFoldDB" id="A0A0G1MM90"/>
<dbReference type="EMBL" id="LCLA01000044">
    <property type="protein sequence ID" value="KKU09304.1"/>
    <property type="molecule type" value="Genomic_DNA"/>
</dbReference>
<proteinExistence type="predicted"/>